<sequence>MSKGPNYIWHLDSYDKLRPFGICINGCVDGFSRKIMWLNAYYTNSDPKVIGGYFLETIQSLGGCPIIVRGDKGTENSHVCTFQRFFRRNGDDNFFGDKSFMYGCSTSNQRIEYWWGFLRKECIEFWLALFDQLKAAGHFDGGFLDKNLVLFSFLSLIQTDLDETAKVWDSHLIRRSRNTNVPTGRPNIMYSIPELYSTDNYLCEIDDEEIEICKEHATFRSGLHCDEDIYNMCIQIIAENSLLIPKDPYQALDLYLELRQKIISLLP</sequence>
<feature type="domain" description="Integrase core" evidence="1">
    <location>
        <begin position="4"/>
        <end position="179"/>
    </location>
</feature>
<accession>A0ABQ9FZ02</accession>
<dbReference type="Proteomes" id="UP001217089">
    <property type="component" value="Unassembled WGS sequence"/>
</dbReference>
<name>A0ABQ9FZ02_TEGGR</name>
<gene>
    <name evidence="2" type="ORF">KUTeg_001234</name>
</gene>
<protein>
    <recommendedName>
        <fullName evidence="1">Integrase core domain-containing protein</fullName>
    </recommendedName>
</protein>
<dbReference type="PANTHER" id="PTHR46791">
    <property type="entry name" value="EXPRESSED PROTEIN"/>
    <property type="match status" value="1"/>
</dbReference>
<evidence type="ECO:0000313" key="2">
    <source>
        <dbReference type="EMBL" id="KAJ8321222.1"/>
    </source>
</evidence>
<reference evidence="2 3" key="1">
    <citation type="submission" date="2022-12" db="EMBL/GenBank/DDBJ databases">
        <title>Chromosome-level genome of Tegillarca granosa.</title>
        <authorList>
            <person name="Kim J."/>
        </authorList>
    </citation>
    <scope>NUCLEOTIDE SEQUENCE [LARGE SCALE GENOMIC DNA]</scope>
    <source>
        <strain evidence="2">Teg-2019</strain>
        <tissue evidence="2">Adductor muscle</tissue>
    </source>
</reference>
<comment type="caution">
    <text evidence="2">The sequence shown here is derived from an EMBL/GenBank/DDBJ whole genome shotgun (WGS) entry which is preliminary data.</text>
</comment>
<evidence type="ECO:0000259" key="1">
    <source>
        <dbReference type="Pfam" id="PF24764"/>
    </source>
</evidence>
<proteinExistence type="predicted"/>
<dbReference type="EMBL" id="JARBDR010000124">
    <property type="protein sequence ID" value="KAJ8321222.1"/>
    <property type="molecule type" value="Genomic_DNA"/>
</dbReference>
<evidence type="ECO:0000313" key="3">
    <source>
        <dbReference type="Proteomes" id="UP001217089"/>
    </source>
</evidence>
<dbReference type="PANTHER" id="PTHR46791:SF13">
    <property type="entry name" value="CLR5 DOMAIN-CONTAINING PROTEIN"/>
    <property type="match status" value="1"/>
</dbReference>
<keyword evidence="3" id="KW-1185">Reference proteome</keyword>
<dbReference type="Pfam" id="PF24764">
    <property type="entry name" value="rva_4"/>
    <property type="match status" value="1"/>
</dbReference>
<organism evidence="2 3">
    <name type="scientific">Tegillarca granosa</name>
    <name type="common">Malaysian cockle</name>
    <name type="synonym">Anadara granosa</name>
    <dbReference type="NCBI Taxonomy" id="220873"/>
    <lineage>
        <taxon>Eukaryota</taxon>
        <taxon>Metazoa</taxon>
        <taxon>Spiralia</taxon>
        <taxon>Lophotrochozoa</taxon>
        <taxon>Mollusca</taxon>
        <taxon>Bivalvia</taxon>
        <taxon>Autobranchia</taxon>
        <taxon>Pteriomorphia</taxon>
        <taxon>Arcoida</taxon>
        <taxon>Arcoidea</taxon>
        <taxon>Arcidae</taxon>
        <taxon>Tegillarca</taxon>
    </lineage>
</organism>
<dbReference type="InterPro" id="IPR058913">
    <property type="entry name" value="Integrase_dom_put"/>
</dbReference>